<comment type="caution">
    <text evidence="4">The sequence shown here is derived from an EMBL/GenBank/DDBJ whole genome shotgun (WGS) entry which is preliminary data.</text>
</comment>
<reference evidence="4" key="2">
    <citation type="submission" date="2020-09" db="EMBL/GenBank/DDBJ databases">
        <authorList>
            <person name="Sun Q."/>
            <person name="Zhou Y."/>
        </authorList>
    </citation>
    <scope>NUCLEOTIDE SEQUENCE</scope>
    <source>
        <strain evidence="4">CGMCC 1.15388</strain>
    </source>
</reference>
<dbReference type="Gene3D" id="1.10.10.1320">
    <property type="entry name" value="Anti-sigma factor, zinc-finger domain"/>
    <property type="match status" value="1"/>
</dbReference>
<dbReference type="Proteomes" id="UP000633136">
    <property type="component" value="Unassembled WGS sequence"/>
</dbReference>
<evidence type="ECO:0000313" key="4">
    <source>
        <dbReference type="EMBL" id="GGE61509.1"/>
    </source>
</evidence>
<dbReference type="AlphaFoldDB" id="A0A917ANI0"/>
<name>A0A917ANI0_9MICC</name>
<evidence type="ECO:0000256" key="1">
    <source>
        <dbReference type="ARBA" id="ARBA00023015"/>
    </source>
</evidence>
<evidence type="ECO:0000313" key="5">
    <source>
        <dbReference type="Proteomes" id="UP000633136"/>
    </source>
</evidence>
<organism evidence="4 5">
    <name type="scientific">Nesterenkonia cremea</name>
    <dbReference type="NCBI Taxonomy" id="1882340"/>
    <lineage>
        <taxon>Bacteria</taxon>
        <taxon>Bacillati</taxon>
        <taxon>Actinomycetota</taxon>
        <taxon>Actinomycetes</taxon>
        <taxon>Micrococcales</taxon>
        <taxon>Micrococcaceae</taxon>
        <taxon>Nesterenkonia</taxon>
    </lineage>
</organism>
<dbReference type="InterPro" id="IPR041916">
    <property type="entry name" value="Anti_sigma_zinc_sf"/>
</dbReference>
<dbReference type="RefSeq" id="WP_188682609.1">
    <property type="nucleotide sequence ID" value="NZ_BMIS01000002.1"/>
</dbReference>
<keyword evidence="2" id="KW-0804">Transcription</keyword>
<sequence length="113" mass="12610">MSTAESDYPVTGAGKWLQENCLNGDCEETDERMERIYEYLDGALSRSDIEEVQAHLDDCPDCASVHDLECIIRATVRRSCVEQAPETLKVNILEKISELRVEAGHGAQGSEHQ</sequence>
<evidence type="ECO:0000259" key="3">
    <source>
        <dbReference type="Pfam" id="PF13490"/>
    </source>
</evidence>
<evidence type="ECO:0000256" key="2">
    <source>
        <dbReference type="ARBA" id="ARBA00023163"/>
    </source>
</evidence>
<protein>
    <recommendedName>
        <fullName evidence="3">Putative zinc-finger domain-containing protein</fullName>
    </recommendedName>
</protein>
<feature type="domain" description="Putative zinc-finger" evidence="3">
    <location>
        <begin position="33"/>
        <end position="63"/>
    </location>
</feature>
<dbReference type="EMBL" id="BMIS01000002">
    <property type="protein sequence ID" value="GGE61509.1"/>
    <property type="molecule type" value="Genomic_DNA"/>
</dbReference>
<dbReference type="Pfam" id="PF13490">
    <property type="entry name" value="zf-HC2"/>
    <property type="match status" value="1"/>
</dbReference>
<reference evidence="4" key="1">
    <citation type="journal article" date="2014" name="Int. J. Syst. Evol. Microbiol.">
        <title>Complete genome sequence of Corynebacterium casei LMG S-19264T (=DSM 44701T), isolated from a smear-ripened cheese.</title>
        <authorList>
            <consortium name="US DOE Joint Genome Institute (JGI-PGF)"/>
            <person name="Walter F."/>
            <person name="Albersmeier A."/>
            <person name="Kalinowski J."/>
            <person name="Ruckert C."/>
        </authorList>
    </citation>
    <scope>NUCLEOTIDE SEQUENCE</scope>
    <source>
        <strain evidence="4">CGMCC 1.15388</strain>
    </source>
</reference>
<proteinExistence type="predicted"/>
<gene>
    <name evidence="4" type="ORF">GCM10011401_05520</name>
</gene>
<dbReference type="NCBIfam" id="TIGR03988">
    <property type="entry name" value="antisig_RsrA"/>
    <property type="match status" value="1"/>
</dbReference>
<keyword evidence="5" id="KW-1185">Reference proteome</keyword>
<dbReference type="InterPro" id="IPR027383">
    <property type="entry name" value="Znf_put"/>
</dbReference>
<accession>A0A917ANI0</accession>
<dbReference type="InterPro" id="IPR024020">
    <property type="entry name" value="Anit_sigma_mycothiol_RsrA"/>
</dbReference>
<keyword evidence="1" id="KW-0805">Transcription regulation</keyword>